<keyword evidence="1" id="KW-0812">Transmembrane</keyword>
<evidence type="ECO:0008006" key="4">
    <source>
        <dbReference type="Google" id="ProtNLM"/>
    </source>
</evidence>
<proteinExistence type="predicted"/>
<feature type="transmembrane region" description="Helical" evidence="1">
    <location>
        <begin position="89"/>
        <end position="107"/>
    </location>
</feature>
<dbReference type="EMBL" id="JAGGLD010000004">
    <property type="protein sequence ID" value="MBP2001514.1"/>
    <property type="molecule type" value="Genomic_DNA"/>
</dbReference>
<comment type="caution">
    <text evidence="2">The sequence shown here is derived from an EMBL/GenBank/DDBJ whole genome shotgun (WGS) entry which is preliminary data.</text>
</comment>
<protein>
    <recommendedName>
        <fullName evidence="4">DUF5668 domain-containing protein</fullName>
    </recommendedName>
</protein>
<feature type="transmembrane region" description="Helical" evidence="1">
    <location>
        <begin position="64"/>
        <end position="83"/>
    </location>
</feature>
<dbReference type="Proteomes" id="UP001519288">
    <property type="component" value="Unassembled WGS sequence"/>
</dbReference>
<reference evidence="2 3" key="1">
    <citation type="submission" date="2021-03" db="EMBL/GenBank/DDBJ databases">
        <title>Genomic Encyclopedia of Type Strains, Phase IV (KMG-IV): sequencing the most valuable type-strain genomes for metagenomic binning, comparative biology and taxonomic classification.</title>
        <authorList>
            <person name="Goeker M."/>
        </authorList>
    </citation>
    <scope>NUCLEOTIDE SEQUENCE [LARGE SCALE GENOMIC DNA]</scope>
    <source>
        <strain evidence="2 3">DSM 26806</strain>
    </source>
</reference>
<keyword evidence="1" id="KW-1133">Transmembrane helix</keyword>
<feature type="transmembrane region" description="Helical" evidence="1">
    <location>
        <begin position="31"/>
        <end position="52"/>
    </location>
</feature>
<evidence type="ECO:0000256" key="1">
    <source>
        <dbReference type="SAM" id="Phobius"/>
    </source>
</evidence>
<dbReference type="RefSeq" id="WP_209862995.1">
    <property type="nucleotide sequence ID" value="NZ_JAGGLD010000004.1"/>
</dbReference>
<sequence length="167" mass="18284">MNRKTVLGPLLILVGVYLFLNKSGSLGPGSIFAYFWPTLFVLPVGLLLHWLYFSLTGRKGVGMLVPGGILITAAVVCQISNIFGNWETTWPGFILAPAVGLLELYWFGGRNKWLLIPINILTVVALLFLTVFSVGSLLGQSIFGQPLLAIILLIAGAYLMLSKKREY</sequence>
<organism evidence="2 3">
    <name type="scientific">Paenibacillus shirakamiensis</name>
    <dbReference type="NCBI Taxonomy" id="1265935"/>
    <lineage>
        <taxon>Bacteria</taxon>
        <taxon>Bacillati</taxon>
        <taxon>Bacillota</taxon>
        <taxon>Bacilli</taxon>
        <taxon>Bacillales</taxon>
        <taxon>Paenibacillaceae</taxon>
        <taxon>Paenibacillus</taxon>
    </lineage>
</organism>
<feature type="transmembrane region" description="Helical" evidence="1">
    <location>
        <begin position="114"/>
        <end position="136"/>
    </location>
</feature>
<evidence type="ECO:0000313" key="2">
    <source>
        <dbReference type="EMBL" id="MBP2001514.1"/>
    </source>
</evidence>
<name>A0ABS4JIH7_9BACL</name>
<evidence type="ECO:0000313" key="3">
    <source>
        <dbReference type="Proteomes" id="UP001519288"/>
    </source>
</evidence>
<keyword evidence="1" id="KW-0472">Membrane</keyword>
<accession>A0ABS4JIH7</accession>
<feature type="transmembrane region" description="Helical" evidence="1">
    <location>
        <begin position="142"/>
        <end position="161"/>
    </location>
</feature>
<keyword evidence="3" id="KW-1185">Reference proteome</keyword>
<gene>
    <name evidence="2" type="ORF">J2Z69_002559</name>
</gene>